<comment type="catalytic activity">
    <reaction evidence="13">
        <text>Ca(2+)(in) = Ca(2+)(out)</text>
        <dbReference type="Rhea" id="RHEA:29671"/>
        <dbReference type="ChEBI" id="CHEBI:29108"/>
    </reaction>
</comment>
<evidence type="ECO:0000256" key="8">
    <source>
        <dbReference type="ARBA" id="ARBA00023136"/>
    </source>
</evidence>
<dbReference type="InterPro" id="IPR059116">
    <property type="entry name" value="P2X_receptor"/>
</dbReference>
<evidence type="ECO:0000256" key="9">
    <source>
        <dbReference type="ARBA" id="ARBA00023157"/>
    </source>
</evidence>
<keyword evidence="7" id="KW-0406">Ion transport</keyword>
<protein>
    <submittedName>
        <fullName evidence="16">P2X purinoceptor 7</fullName>
    </submittedName>
</protein>
<keyword evidence="3" id="KW-0813">Transport</keyword>
<dbReference type="GeneID" id="109386041"/>
<dbReference type="Pfam" id="PF20478">
    <property type="entry name" value="P2RX7_C"/>
    <property type="match status" value="1"/>
</dbReference>
<evidence type="ECO:0000256" key="6">
    <source>
        <dbReference type="ARBA" id="ARBA00022989"/>
    </source>
</evidence>
<evidence type="ECO:0000256" key="3">
    <source>
        <dbReference type="ARBA" id="ARBA00022448"/>
    </source>
</evidence>
<dbReference type="GO" id="GO:0070588">
    <property type="term" value="P:calcium ion transmembrane transport"/>
    <property type="evidence" value="ECO:0007669"/>
    <property type="project" value="TreeGrafter"/>
</dbReference>
<comment type="subcellular location">
    <subcellularLocation>
        <location evidence="1">Cell membrane</location>
        <topology evidence="1">Multi-pass membrane protein</topology>
    </subcellularLocation>
</comment>
<dbReference type="PRINTS" id="PR01314">
    <property type="entry name" value="P2X7RECEPTOR"/>
</dbReference>
<dbReference type="PANTHER" id="PTHR10125:SF13">
    <property type="entry name" value="P2X PURINOCEPTOR 7"/>
    <property type="match status" value="1"/>
</dbReference>
<proteinExistence type="inferred from homology"/>
<dbReference type="PRINTS" id="PR01307">
    <property type="entry name" value="P2XRECEPTOR"/>
</dbReference>
<dbReference type="InterPro" id="IPR027309">
    <property type="entry name" value="P2X_extracellular_dom_sf"/>
</dbReference>
<feature type="domain" description="P2X purinoreceptor 7 intracellular" evidence="14">
    <location>
        <begin position="448"/>
        <end position="640"/>
    </location>
</feature>
<dbReference type="KEGG" id="hai:109386041"/>
<keyword evidence="11" id="KW-1071">Ligand-gated ion channel</keyword>
<reference evidence="16" key="1">
    <citation type="submission" date="2025-08" db="UniProtKB">
        <authorList>
            <consortium name="RefSeq"/>
        </authorList>
    </citation>
    <scope>IDENTIFICATION</scope>
    <source>
        <tissue evidence="16">Muscle</tissue>
    </source>
</reference>
<dbReference type="Proteomes" id="UP000694851">
    <property type="component" value="Unplaced"/>
</dbReference>
<keyword evidence="12" id="KW-0407">Ion channel</keyword>
<evidence type="ECO:0000313" key="15">
    <source>
        <dbReference type="Proteomes" id="UP000694851"/>
    </source>
</evidence>
<name>A0A8B7RTQ0_HIPAR</name>
<dbReference type="GO" id="GO:0098794">
    <property type="term" value="C:postsynapse"/>
    <property type="evidence" value="ECO:0007669"/>
    <property type="project" value="GOC"/>
</dbReference>
<dbReference type="AlphaFoldDB" id="A0A8B7RTQ0"/>
<evidence type="ECO:0000259" key="14">
    <source>
        <dbReference type="Pfam" id="PF20478"/>
    </source>
</evidence>
<keyword evidence="8" id="KW-0472">Membrane</keyword>
<dbReference type="InterPro" id="IPR001429">
    <property type="entry name" value="P2X_purnocptor"/>
</dbReference>
<dbReference type="PANTHER" id="PTHR10125">
    <property type="entry name" value="P2X PURINOCEPTOR"/>
    <property type="match status" value="1"/>
</dbReference>
<keyword evidence="9" id="KW-1015">Disulfide bond</keyword>
<organism evidence="15 16">
    <name type="scientific">Hipposideros armiger</name>
    <name type="common">Great Himalayan leaf-nosed bat</name>
    <dbReference type="NCBI Taxonomy" id="186990"/>
    <lineage>
        <taxon>Eukaryota</taxon>
        <taxon>Metazoa</taxon>
        <taxon>Chordata</taxon>
        <taxon>Craniata</taxon>
        <taxon>Vertebrata</taxon>
        <taxon>Euteleostomi</taxon>
        <taxon>Mammalia</taxon>
        <taxon>Eutheria</taxon>
        <taxon>Laurasiatheria</taxon>
        <taxon>Chiroptera</taxon>
        <taxon>Yinpterochiroptera</taxon>
        <taxon>Rhinolophoidea</taxon>
        <taxon>Hipposideridae</taxon>
        <taxon>Hipposideros</taxon>
    </lineage>
</organism>
<keyword evidence="15" id="KW-1185">Reference proteome</keyword>
<evidence type="ECO:0000256" key="11">
    <source>
        <dbReference type="ARBA" id="ARBA00023286"/>
    </source>
</evidence>
<evidence type="ECO:0000313" key="16">
    <source>
        <dbReference type="RefSeq" id="XP_019504434.1"/>
    </source>
</evidence>
<dbReference type="InterPro" id="IPR046815">
    <property type="entry name" value="P2RX7_C"/>
</dbReference>
<evidence type="ECO:0000256" key="10">
    <source>
        <dbReference type="ARBA" id="ARBA00023180"/>
    </source>
</evidence>
<evidence type="ECO:0000256" key="7">
    <source>
        <dbReference type="ARBA" id="ARBA00023065"/>
    </source>
</evidence>
<keyword evidence="10" id="KW-0325">Glycoprotein</keyword>
<dbReference type="RefSeq" id="XP_019504434.1">
    <property type="nucleotide sequence ID" value="XM_019648889.1"/>
</dbReference>
<dbReference type="OrthoDB" id="276029at2759"/>
<dbReference type="Pfam" id="PF00864">
    <property type="entry name" value="P2X_receptor"/>
    <property type="match status" value="2"/>
</dbReference>
<dbReference type="GO" id="GO:0005524">
    <property type="term" value="F:ATP binding"/>
    <property type="evidence" value="ECO:0007669"/>
    <property type="project" value="InterPro"/>
</dbReference>
<comment type="similarity">
    <text evidence="2">Belongs to the P2X receptor family.</text>
</comment>
<dbReference type="PROSITE" id="PS01212">
    <property type="entry name" value="P2X_RECEPTOR"/>
    <property type="match status" value="1"/>
</dbReference>
<dbReference type="Gene3D" id="1.10.287.940">
    <property type="entry name" value="atp-gated p2x4 ion channel"/>
    <property type="match status" value="2"/>
</dbReference>
<evidence type="ECO:0000256" key="4">
    <source>
        <dbReference type="ARBA" id="ARBA00022475"/>
    </source>
</evidence>
<evidence type="ECO:0000256" key="2">
    <source>
        <dbReference type="ARBA" id="ARBA00009848"/>
    </source>
</evidence>
<keyword evidence="6" id="KW-1133">Transmembrane helix</keyword>
<evidence type="ECO:0000256" key="1">
    <source>
        <dbReference type="ARBA" id="ARBA00004651"/>
    </source>
</evidence>
<dbReference type="InterPro" id="IPR003050">
    <property type="entry name" value="P2X7_purinoceptor"/>
</dbReference>
<dbReference type="GO" id="GO:0005886">
    <property type="term" value="C:plasma membrane"/>
    <property type="evidence" value="ECO:0007669"/>
    <property type="project" value="UniProtKB-SubCell"/>
</dbReference>
<evidence type="ECO:0000256" key="12">
    <source>
        <dbReference type="ARBA" id="ARBA00023303"/>
    </source>
</evidence>
<gene>
    <name evidence="16" type="primary">P2RX7</name>
</gene>
<dbReference type="CTD" id="5027"/>
<accession>A0A8B7RTQ0</accession>
<evidence type="ECO:0000256" key="13">
    <source>
        <dbReference type="ARBA" id="ARBA00036634"/>
    </source>
</evidence>
<keyword evidence="5" id="KW-0812">Transmembrane</keyword>
<dbReference type="GO" id="GO:0004931">
    <property type="term" value="F:extracellularly ATP-gated monoatomic cation channel activity"/>
    <property type="evidence" value="ECO:0007669"/>
    <property type="project" value="InterPro"/>
</dbReference>
<dbReference type="GO" id="GO:0001614">
    <property type="term" value="F:purinergic nucleotide receptor activity"/>
    <property type="evidence" value="ECO:0007669"/>
    <property type="project" value="InterPro"/>
</dbReference>
<keyword evidence="4" id="KW-1003">Cell membrane</keyword>
<dbReference type="Gene3D" id="2.60.490.10">
    <property type="entry name" value="atp-gated p2x4 ion channel domain"/>
    <property type="match status" value="2"/>
</dbReference>
<dbReference type="GO" id="GO:0033198">
    <property type="term" value="P:response to ATP"/>
    <property type="evidence" value="ECO:0007669"/>
    <property type="project" value="InterPro"/>
</dbReference>
<evidence type="ECO:0000256" key="5">
    <source>
        <dbReference type="ARBA" id="ARBA00022692"/>
    </source>
</evidence>
<sequence>MREESGESMKHSAYENKLSLRGETESFPQKVKMSVYSESQQKVMANANRHSQGLNGGSLWHLHSKPLHWASLGEITDAFLCLPRSFALVSNKLYQRKEPLISSVHTKVKGVAEVRGEILENGMKKEVQSIFDTADYTFPLQGNSFFVMTNFLKTEGQKQGLCPETLFSFPLPHLYPSYKARLNSPSVSLFVPGTSGFAGFIDEAQNCSFLELTGHRGWGARPALLNSAENFTVLIKNNIDFPGHNYTTRNISPDLNISCTFHKTQNPLCPIFRLGDIFRETGDNFSEVAIQGGIMGIEIHWDCNLDSWSHRCRPKYSFRRLDDRTTNDSSYISPRSPGYNFRYAKYYKENNVEKRTLIKVFGIRFDILVFGTGGKLDIIQLIVYIGSTLSYFGLATMFIDFLINTYSSTCCRTHVYPSCKCCECCAVNEYYYRKKCESIVEPKPTLKYVSFVDELHIRMVDQQLLGRSLQNVKGEKVQRPLMDFTLLSRLPLSLQDPRPMPGQPEEIQLLSEAATPRPSNSPGWCQCGNCLPSELPERRRCLEELCCRKKPGACITTSEPFRKLVLSRGALRFLLLYQEPLLELDADSTNSQLRHCAYRCYATWRFGSQDLADFAILPSCCRWRIRKEFPKSNGQYSGFKSPY</sequence>
<dbReference type="InterPro" id="IPR053792">
    <property type="entry name" value="P2X_RECEPTOR_CS"/>
</dbReference>